<dbReference type="Proteomes" id="UP000464912">
    <property type="component" value="Chromosome"/>
</dbReference>
<evidence type="ECO:0000313" key="13">
    <source>
        <dbReference type="EMBL" id="QHD65405.1"/>
    </source>
</evidence>
<dbReference type="EMBL" id="CP047224">
    <property type="protein sequence ID" value="QHD65405.1"/>
    <property type="molecule type" value="Genomic_DNA"/>
</dbReference>
<comment type="cofactor">
    <cofactor evidence="1 11">
        <name>pyridoxal 5'-phosphate</name>
        <dbReference type="ChEBI" id="CHEBI:597326"/>
    </cofactor>
</comment>
<organism evidence="13 14">
    <name type="scientific">Neorickettsia findlayensis</name>
    <dbReference type="NCBI Taxonomy" id="2686014"/>
    <lineage>
        <taxon>Bacteria</taxon>
        <taxon>Pseudomonadati</taxon>
        <taxon>Pseudomonadota</taxon>
        <taxon>Alphaproteobacteria</taxon>
        <taxon>Rickettsiales</taxon>
        <taxon>Anaplasmataceae</taxon>
        <taxon>Neorickettsia</taxon>
    </lineage>
</organism>
<dbReference type="SUPFAM" id="SSF53383">
    <property type="entry name" value="PLP-dependent transferases"/>
    <property type="match status" value="1"/>
</dbReference>
<dbReference type="GO" id="GO:0006520">
    <property type="term" value="P:amino acid metabolic process"/>
    <property type="evidence" value="ECO:0007669"/>
    <property type="project" value="InterPro"/>
</dbReference>
<reference evidence="13 14" key="1">
    <citation type="journal article" date="2020" name="MBio">
        <title>Erratum for Teymournejad et al., 'Isolation and Molecular Analysis of a Novel Neorickettsia Species That Causes Potomac Horse Fever'.</title>
        <authorList>
            <person name="Teymournejad O."/>
            <person name="Lin M."/>
            <person name="Bekebrede H."/>
            <person name="Kamr A."/>
            <person name="Toribio R.E."/>
            <person name="Arroyo L.G."/>
            <person name="Baird J.D."/>
            <person name="Rikihisa Y."/>
        </authorList>
    </citation>
    <scope>NUCLEOTIDE SEQUENCE [LARGE SCALE GENOMIC DNA]</scope>
    <source>
        <strain evidence="13 14">Fin17</strain>
    </source>
</reference>
<dbReference type="PROSITE" id="PS00105">
    <property type="entry name" value="AA_TRANSFER_CLASS_1"/>
    <property type="match status" value="1"/>
</dbReference>
<feature type="domain" description="Aminotransferase class I/classII large" evidence="12">
    <location>
        <begin position="29"/>
        <end position="389"/>
    </location>
</feature>
<keyword evidence="6 11" id="KW-0032">Aminotransferase</keyword>
<name>A0A6P1GAM6_9RICK</name>
<proteinExistence type="inferred from homology"/>
<dbReference type="InterPro" id="IPR050596">
    <property type="entry name" value="AspAT/PAT-like"/>
</dbReference>
<protein>
    <recommendedName>
        <fullName evidence="11">Aminotransferase</fullName>
        <ecNumber evidence="11">2.6.1.-</ecNumber>
    </recommendedName>
</protein>
<evidence type="ECO:0000256" key="9">
    <source>
        <dbReference type="ARBA" id="ARBA00047771"/>
    </source>
</evidence>
<dbReference type="InterPro" id="IPR015421">
    <property type="entry name" value="PyrdxlP-dep_Trfase_major"/>
</dbReference>
<dbReference type="InterPro" id="IPR015422">
    <property type="entry name" value="PyrdxlP-dep_Trfase_small"/>
</dbReference>
<keyword evidence="14" id="KW-1185">Reference proteome</keyword>
<dbReference type="FunFam" id="3.40.640.10:FF:000033">
    <property type="entry name" value="Aspartate aminotransferase"/>
    <property type="match status" value="1"/>
</dbReference>
<evidence type="ECO:0000256" key="7">
    <source>
        <dbReference type="ARBA" id="ARBA00022679"/>
    </source>
</evidence>
<evidence type="ECO:0000256" key="1">
    <source>
        <dbReference type="ARBA" id="ARBA00001933"/>
    </source>
</evidence>
<evidence type="ECO:0000256" key="6">
    <source>
        <dbReference type="ARBA" id="ARBA00022576"/>
    </source>
</evidence>
<evidence type="ECO:0000256" key="4">
    <source>
        <dbReference type="ARBA" id="ARBA00007441"/>
    </source>
</evidence>
<gene>
    <name evidence="13" type="ORF">GP480_03085</name>
</gene>
<dbReference type="GO" id="GO:0033854">
    <property type="term" value="F:glutamate-prephenate aminotransferase activity"/>
    <property type="evidence" value="ECO:0007669"/>
    <property type="project" value="UniProtKB-EC"/>
</dbReference>
<keyword evidence="7 11" id="KW-0808">Transferase</keyword>
<dbReference type="EC" id="2.6.1.-" evidence="11"/>
<dbReference type="Pfam" id="PF00155">
    <property type="entry name" value="Aminotran_1_2"/>
    <property type="match status" value="1"/>
</dbReference>
<accession>A0A6P1GAM6</accession>
<comment type="catalytic activity">
    <reaction evidence="9">
        <text>L-arogenate + 2-oxoglutarate = prephenate + L-glutamate</text>
        <dbReference type="Rhea" id="RHEA:22880"/>
        <dbReference type="ChEBI" id="CHEBI:16810"/>
        <dbReference type="ChEBI" id="CHEBI:29934"/>
        <dbReference type="ChEBI" id="CHEBI:29985"/>
        <dbReference type="ChEBI" id="CHEBI:58180"/>
        <dbReference type="EC" id="2.6.1.79"/>
    </reaction>
</comment>
<dbReference type="RefSeq" id="WP_160095769.1">
    <property type="nucleotide sequence ID" value="NZ_CP047224.1"/>
</dbReference>
<comment type="subunit">
    <text evidence="5">Homodimer.</text>
</comment>
<comment type="catalytic activity">
    <reaction evidence="10">
        <text>L-aspartate + 2-oxoglutarate = oxaloacetate + L-glutamate</text>
        <dbReference type="Rhea" id="RHEA:21824"/>
        <dbReference type="ChEBI" id="CHEBI:16452"/>
        <dbReference type="ChEBI" id="CHEBI:16810"/>
        <dbReference type="ChEBI" id="CHEBI:29985"/>
        <dbReference type="ChEBI" id="CHEBI:29991"/>
        <dbReference type="EC" id="2.6.1.1"/>
    </reaction>
</comment>
<dbReference type="PANTHER" id="PTHR46383">
    <property type="entry name" value="ASPARTATE AMINOTRANSFERASE"/>
    <property type="match status" value="1"/>
</dbReference>
<dbReference type="CDD" id="cd00609">
    <property type="entry name" value="AAT_like"/>
    <property type="match status" value="1"/>
</dbReference>
<evidence type="ECO:0000256" key="8">
    <source>
        <dbReference type="ARBA" id="ARBA00022898"/>
    </source>
</evidence>
<dbReference type="InterPro" id="IPR015424">
    <property type="entry name" value="PyrdxlP-dep_Trfase"/>
</dbReference>
<dbReference type="KEGG" id="nef:GP480_03085"/>
<evidence type="ECO:0000256" key="5">
    <source>
        <dbReference type="ARBA" id="ARBA00011738"/>
    </source>
</evidence>
<evidence type="ECO:0000256" key="11">
    <source>
        <dbReference type="RuleBase" id="RU000481"/>
    </source>
</evidence>
<comment type="similarity">
    <text evidence="4 11">Belongs to the class-I pyridoxal-phosphate-dependent aminotransferase family.</text>
</comment>
<dbReference type="AlphaFoldDB" id="A0A6P1GAM6"/>
<comment type="subcellular location">
    <subcellularLocation>
        <location evidence="3">Cytoplasm</location>
    </subcellularLocation>
</comment>
<evidence type="ECO:0000256" key="3">
    <source>
        <dbReference type="ARBA" id="ARBA00004496"/>
    </source>
</evidence>
<dbReference type="GO" id="GO:0030170">
    <property type="term" value="F:pyridoxal phosphate binding"/>
    <property type="evidence" value="ECO:0007669"/>
    <property type="project" value="InterPro"/>
</dbReference>
<evidence type="ECO:0000256" key="2">
    <source>
        <dbReference type="ARBA" id="ARBA00002385"/>
    </source>
</evidence>
<sequence length="397" mass="43889">MLSKKLESIKPSATAEATRRVRELRARGKDVISLCIGEPDFSTPFLGQEMAIQAIKDCDDNYSPVAGTMVLREEIAAKFVRDNALHYSPHEIVVSNGAKQVLYNILGAILNPEDEVVLIAPYWVSYCEMVRIFSGKPVVVPSTKNFKINIPAIREALSTKTKAILINSPNNPSGVCYQESELRDLASVLRAYPQVYIISDDIYEHITYAESSFLNIANVAPELRERIILVNGVSKCYAMTGWRVGYAAIPDKAVISLVCRLQEHSTFGVCTIAQAAALGALRSGQEVLSERLAIFERKRNKAVEVLSMLPELCCYKPDGGFYLFLSCSAFFGKKSPSGFEVKTDSDVAEYLLEEHAVAVVPGEEFGVPGYFRISYALSMDLLEQACTRIVNAFKALR</sequence>
<dbReference type="InterPro" id="IPR004838">
    <property type="entry name" value="NHTrfase_class1_PyrdxlP-BS"/>
</dbReference>
<dbReference type="PANTHER" id="PTHR46383:SF1">
    <property type="entry name" value="ASPARTATE AMINOTRANSFERASE"/>
    <property type="match status" value="1"/>
</dbReference>
<dbReference type="InterPro" id="IPR004839">
    <property type="entry name" value="Aminotransferase_I/II_large"/>
</dbReference>
<evidence type="ECO:0000313" key="14">
    <source>
        <dbReference type="Proteomes" id="UP000464912"/>
    </source>
</evidence>
<dbReference type="Gene3D" id="3.90.1150.10">
    <property type="entry name" value="Aspartate Aminotransferase, domain 1"/>
    <property type="match status" value="1"/>
</dbReference>
<evidence type="ECO:0000259" key="12">
    <source>
        <dbReference type="Pfam" id="PF00155"/>
    </source>
</evidence>
<comment type="function">
    <text evidence="2">Catalyzes the reversible conversion of aspartate and 2-oxoglutarate to glutamate and oxaloacetate. Can also transaminate prephenate in the presence of glutamate.</text>
</comment>
<dbReference type="Gene3D" id="3.40.640.10">
    <property type="entry name" value="Type I PLP-dependent aspartate aminotransferase-like (Major domain)"/>
    <property type="match status" value="1"/>
</dbReference>
<dbReference type="GO" id="GO:0004069">
    <property type="term" value="F:L-aspartate:2-oxoglutarate aminotransferase activity"/>
    <property type="evidence" value="ECO:0007669"/>
    <property type="project" value="UniProtKB-EC"/>
</dbReference>
<dbReference type="GO" id="GO:0005737">
    <property type="term" value="C:cytoplasm"/>
    <property type="evidence" value="ECO:0007669"/>
    <property type="project" value="UniProtKB-SubCell"/>
</dbReference>
<keyword evidence="8" id="KW-0663">Pyridoxal phosphate</keyword>
<evidence type="ECO:0000256" key="10">
    <source>
        <dbReference type="ARBA" id="ARBA00049185"/>
    </source>
</evidence>
<reference evidence="13 14" key="2">
    <citation type="journal article" date="2020" name="MBio">
        <title>Isolation and Molecular Analysis of a Novel Neorickettsia Species That Causes Potomac Horse Fever.</title>
        <authorList>
            <person name="Teymournejad O."/>
            <person name="Lin M."/>
            <person name="Bekebrede H."/>
            <person name="Kamr A."/>
            <person name="Toribio R.E."/>
            <person name="Arroyo L.G."/>
            <person name="Baird J.D."/>
            <person name="Rikihisa Y."/>
        </authorList>
    </citation>
    <scope>NUCLEOTIDE SEQUENCE [LARGE SCALE GENOMIC DNA]</scope>
    <source>
        <strain evidence="13 14">Fin17</strain>
    </source>
</reference>